<gene>
    <name evidence="4" type="ORF">F3Y22_tig00110578pilonHSYRG00080</name>
</gene>
<accession>A0A6A3A551</accession>
<sequence>MDCEWQQVPTGSCLNKCFNFFRVFGCAPGSTEATTLEASKNPMRRQVQTPSRPSRSLSSITRVVRRGAENPGVDANGNSFDFTTKLLHLAWHPTENSIACAAANSLYMYYA</sequence>
<keyword evidence="2" id="KW-0677">Repeat</keyword>
<proteinExistence type="predicted"/>
<evidence type="ECO:0000256" key="1">
    <source>
        <dbReference type="ARBA" id="ARBA00022574"/>
    </source>
</evidence>
<keyword evidence="5" id="KW-1185">Reference proteome</keyword>
<name>A0A6A3A551_HIBSY</name>
<evidence type="ECO:0000256" key="3">
    <source>
        <dbReference type="SAM" id="MobiDB-lite"/>
    </source>
</evidence>
<dbReference type="AlphaFoldDB" id="A0A6A3A551"/>
<dbReference type="Proteomes" id="UP000436088">
    <property type="component" value="Unassembled WGS sequence"/>
</dbReference>
<dbReference type="InterPro" id="IPR000009">
    <property type="entry name" value="PP2A_PR55"/>
</dbReference>
<reference evidence="4" key="1">
    <citation type="submission" date="2019-09" db="EMBL/GenBank/DDBJ databases">
        <title>Draft genome information of white flower Hibiscus syriacus.</title>
        <authorList>
            <person name="Kim Y.-M."/>
        </authorList>
    </citation>
    <scope>NUCLEOTIDE SEQUENCE [LARGE SCALE GENOMIC DNA]</scope>
    <source>
        <strain evidence="4">YM2019G1</strain>
    </source>
</reference>
<comment type="caution">
    <text evidence="4">The sequence shown here is derived from an EMBL/GenBank/DDBJ whole genome shotgun (WGS) entry which is preliminary data.</text>
</comment>
<feature type="compositionally biased region" description="Polar residues" evidence="3">
    <location>
        <begin position="46"/>
        <end position="58"/>
    </location>
</feature>
<dbReference type="GO" id="GO:0019888">
    <property type="term" value="F:protein phosphatase regulator activity"/>
    <property type="evidence" value="ECO:0007669"/>
    <property type="project" value="InterPro"/>
</dbReference>
<evidence type="ECO:0000313" key="5">
    <source>
        <dbReference type="Proteomes" id="UP000436088"/>
    </source>
</evidence>
<dbReference type="EMBL" id="VEPZ02001038">
    <property type="protein sequence ID" value="KAE8699441.1"/>
    <property type="molecule type" value="Genomic_DNA"/>
</dbReference>
<keyword evidence="1" id="KW-0853">WD repeat</keyword>
<organism evidence="4 5">
    <name type="scientific">Hibiscus syriacus</name>
    <name type="common">Rose of Sharon</name>
    <dbReference type="NCBI Taxonomy" id="106335"/>
    <lineage>
        <taxon>Eukaryota</taxon>
        <taxon>Viridiplantae</taxon>
        <taxon>Streptophyta</taxon>
        <taxon>Embryophyta</taxon>
        <taxon>Tracheophyta</taxon>
        <taxon>Spermatophyta</taxon>
        <taxon>Magnoliopsida</taxon>
        <taxon>eudicotyledons</taxon>
        <taxon>Gunneridae</taxon>
        <taxon>Pentapetalae</taxon>
        <taxon>rosids</taxon>
        <taxon>malvids</taxon>
        <taxon>Malvales</taxon>
        <taxon>Malvaceae</taxon>
        <taxon>Malvoideae</taxon>
        <taxon>Hibiscus</taxon>
    </lineage>
</organism>
<protein>
    <submittedName>
        <fullName evidence="4">Serine/threonine protein phosphatase 2A 55 kDa regulatory subunit B beta isoform</fullName>
    </submittedName>
</protein>
<dbReference type="PANTHER" id="PTHR11871">
    <property type="entry name" value="PROTEIN PHOSPHATASE PP2A REGULATORY SUBUNIT B"/>
    <property type="match status" value="1"/>
</dbReference>
<dbReference type="GO" id="GO:0000159">
    <property type="term" value="C:protein phosphatase type 2A complex"/>
    <property type="evidence" value="ECO:0007669"/>
    <property type="project" value="InterPro"/>
</dbReference>
<feature type="region of interest" description="Disordered" evidence="3">
    <location>
        <begin position="39"/>
        <end position="58"/>
    </location>
</feature>
<evidence type="ECO:0000313" key="4">
    <source>
        <dbReference type="EMBL" id="KAE8699441.1"/>
    </source>
</evidence>
<evidence type="ECO:0000256" key="2">
    <source>
        <dbReference type="ARBA" id="ARBA00022737"/>
    </source>
</evidence>